<dbReference type="AlphaFoldDB" id="A0A2N5RTP2"/>
<evidence type="ECO:0000313" key="4">
    <source>
        <dbReference type="Proteomes" id="UP000235392"/>
    </source>
</evidence>
<feature type="domain" description="Tet-like 2OG-Fe(II) oxygenase" evidence="2">
    <location>
        <begin position="566"/>
        <end position="711"/>
    </location>
</feature>
<dbReference type="InterPro" id="IPR046798">
    <property type="entry name" value="2OG-FeII_Oxy_6"/>
</dbReference>
<accession>A0A2N5RTP2</accession>
<dbReference type="Pfam" id="PF20515">
    <property type="entry name" value="2OG-FeII_Oxy_6"/>
    <property type="match status" value="1"/>
</dbReference>
<evidence type="ECO:0000313" key="3">
    <source>
        <dbReference type="EMBL" id="PLW04360.1"/>
    </source>
</evidence>
<reference evidence="3 4" key="1">
    <citation type="submission" date="2017-11" db="EMBL/GenBank/DDBJ databases">
        <title>De novo assembly and phasing of dikaryotic genomes from two isolates of Puccinia coronata f. sp. avenae, the causal agent of oat crown rust.</title>
        <authorList>
            <person name="Miller M.E."/>
            <person name="Zhang Y."/>
            <person name="Omidvar V."/>
            <person name="Sperschneider J."/>
            <person name="Schwessinger B."/>
            <person name="Raley C."/>
            <person name="Palmer J.M."/>
            <person name="Garnica D."/>
            <person name="Upadhyaya N."/>
            <person name="Rathjen J."/>
            <person name="Taylor J.M."/>
            <person name="Park R.F."/>
            <person name="Dodds P.N."/>
            <person name="Hirsch C.D."/>
            <person name="Kianian S.F."/>
            <person name="Figueroa M."/>
        </authorList>
    </citation>
    <scope>NUCLEOTIDE SEQUENCE [LARGE SCALE GENOMIC DNA]</scope>
    <source>
        <strain evidence="3">12SD80</strain>
    </source>
</reference>
<sequence length="713" mass="78224">MVASLNQPAALILHGSSSIALILQPVTNLQPVTHTLTTRFQPVAPAQALLHCPHPRIACPLESLAGLYWSPAGIARTDPARRLVSVTRWTLAQSHRPTPFSLARSHSCRLTLARRLTGLHACTLARSHALTLAHSHAAHSLALACSHTCTRSLAPARLALACRLAGSRACTLARSHAHTLARTLARLLAHLHLLARTLALARLHLPGSHSLAGLQACALVRLHARTRLQAPRLTLARRLAGLHACTLARSYARTLARSYTRTLACSLARLHLLARTLALACSHLPGSQARALVRLHTRTLALARSHLPGSHSLAGSHACTLARLHARSLACTCLLARSHSLACTCSLAALPFLAWTIGPPCSKACTPLLKGLHPLAQTLARPCDEPVGLCHEYDSDRNSESDMDTSSTESDSDSLLSDVPDISPKKRHQKKNFNKKQGGKHIAATIASVTNLPQTSGTGVFDLPCTRLDLFPNITKDYRQRKKELKLAKEKYKKYGGPKPSEETIVKRQPTLAKINAAYSIIKNPDVFYLFERGRVRVFDKKLNPDKTKSIIADIVFTDLKTISQQMRDDLDFFLAFLNTSKKFVNKVGSEGRLCGGSMWAIGWPKSMSGLEIVGQYVDADAIDSNMEEWCQHIQDSERAGKIIWDLFYPIGNVALKTNQQFMIEHNLPAFCDGHIPNTNSDNPRAKIFFSSNLTFTSEGFFNHPHKDSRDDD</sequence>
<feature type="compositionally biased region" description="Basic residues" evidence="1">
    <location>
        <begin position="425"/>
        <end position="439"/>
    </location>
</feature>
<dbReference type="Proteomes" id="UP000235392">
    <property type="component" value="Unassembled WGS sequence"/>
</dbReference>
<feature type="compositionally biased region" description="Low complexity" evidence="1">
    <location>
        <begin position="404"/>
        <end position="418"/>
    </location>
</feature>
<evidence type="ECO:0000259" key="2">
    <source>
        <dbReference type="Pfam" id="PF20515"/>
    </source>
</evidence>
<comment type="caution">
    <text evidence="3">The sequence shown here is derived from an EMBL/GenBank/DDBJ whole genome shotgun (WGS) entry which is preliminary data.</text>
</comment>
<organism evidence="3 4">
    <name type="scientific">Puccinia coronata f. sp. avenae</name>
    <dbReference type="NCBI Taxonomy" id="200324"/>
    <lineage>
        <taxon>Eukaryota</taxon>
        <taxon>Fungi</taxon>
        <taxon>Dikarya</taxon>
        <taxon>Basidiomycota</taxon>
        <taxon>Pucciniomycotina</taxon>
        <taxon>Pucciniomycetes</taxon>
        <taxon>Pucciniales</taxon>
        <taxon>Pucciniaceae</taxon>
        <taxon>Puccinia</taxon>
    </lineage>
</organism>
<dbReference type="EMBL" id="PGCI01001604">
    <property type="protein sequence ID" value="PLW04360.1"/>
    <property type="molecule type" value="Genomic_DNA"/>
</dbReference>
<proteinExistence type="predicted"/>
<feature type="region of interest" description="Disordered" evidence="1">
    <location>
        <begin position="394"/>
        <end position="439"/>
    </location>
</feature>
<evidence type="ECO:0000256" key="1">
    <source>
        <dbReference type="SAM" id="MobiDB-lite"/>
    </source>
</evidence>
<gene>
    <name evidence="3" type="ORF">PCASD_26769</name>
</gene>
<protein>
    <recommendedName>
        <fullName evidence="2">Tet-like 2OG-Fe(II) oxygenase domain-containing protein</fullName>
    </recommendedName>
</protein>
<name>A0A2N5RTP2_9BASI</name>